<gene>
    <name evidence="3" type="ORF">ALOHA_HF4000APKG8C21ctg1g18</name>
</gene>
<keyword evidence="2" id="KW-1133">Transmembrane helix</keyword>
<feature type="transmembrane region" description="Helical" evidence="2">
    <location>
        <begin position="329"/>
        <end position="348"/>
    </location>
</feature>
<dbReference type="EMBL" id="EU016651">
    <property type="protein sequence ID" value="ABZ09430.1"/>
    <property type="molecule type" value="Genomic_DNA"/>
</dbReference>
<keyword evidence="2" id="KW-0472">Membrane</keyword>
<name>B3TA21_9ZZZZ</name>
<evidence type="ECO:0000256" key="1">
    <source>
        <dbReference type="SAM" id="MobiDB-lite"/>
    </source>
</evidence>
<accession>B3TA21</accession>
<sequence>MWSQQPDLTPSPPAGLLVNRLRNLAGLFALFGLTVWLWTAPAALAQQPTLVVEGEVVNSTPGGSDVSGVTVVLHQESATVHDDLETTSDQEGRFRFERIDFDPAVQYGVTVRYQGALYGRDLDLSAGSPPPITLTVYDSVDTEDVLSSSLASVLFASFDRSTQTVSALEIARIVNTSDRAYVPGPEPMKLLRFGLPPGAHGLQVDTGLRGADFIQVDRGFALVASVPPGEHEVMFTYRFPYSGTESSFTKSFIYGVEHLRVLAPEGEMRLSSDMLGVAGDVVIGGQTYQLLEASDLPRGTRISLRLVGLSRPSLVQRFDRRFDDIRFEYVGPVGLGLLMVALIGFILWRRAKESRGGANTHPASVVEGGGELQDGPTG</sequence>
<evidence type="ECO:0000256" key="2">
    <source>
        <dbReference type="SAM" id="Phobius"/>
    </source>
</evidence>
<evidence type="ECO:0000313" key="3">
    <source>
        <dbReference type="EMBL" id="ABZ09430.1"/>
    </source>
</evidence>
<evidence type="ECO:0008006" key="4">
    <source>
        <dbReference type="Google" id="ProtNLM"/>
    </source>
</evidence>
<keyword evidence="2" id="KW-0812">Transmembrane</keyword>
<feature type="region of interest" description="Disordered" evidence="1">
    <location>
        <begin position="356"/>
        <end position="378"/>
    </location>
</feature>
<proteinExistence type="predicted"/>
<organism evidence="3">
    <name type="scientific">uncultured marine microorganism HF4000_APKG8C21</name>
    <dbReference type="NCBI Taxonomy" id="455553"/>
    <lineage>
        <taxon>unclassified sequences</taxon>
        <taxon>environmental samples</taxon>
    </lineage>
</organism>
<reference evidence="3" key="1">
    <citation type="journal article" date="2008" name="ISME J.">
        <title>Genomic patterns of recombination, clonal divergence and environment in marine microbial populations.</title>
        <authorList>
            <person name="Konstantinidis K.T."/>
            <person name="Delong E.F."/>
        </authorList>
    </citation>
    <scope>NUCLEOTIDE SEQUENCE</scope>
</reference>
<dbReference type="AlphaFoldDB" id="B3TA21"/>
<feature type="compositionally biased region" description="Gly residues" evidence="1">
    <location>
        <begin position="367"/>
        <end position="378"/>
    </location>
</feature>
<protein>
    <recommendedName>
        <fullName evidence="4">Carboxypeptidase regulatory-like domain-containing protein</fullName>
    </recommendedName>
</protein>